<gene>
    <name evidence="10" type="ORF">IAR55_004225</name>
</gene>
<keyword evidence="4 9" id="KW-0812">Transmembrane</keyword>
<feature type="transmembrane region" description="Helical" evidence="9">
    <location>
        <begin position="522"/>
        <end position="543"/>
    </location>
</feature>
<dbReference type="InterPro" id="IPR004813">
    <property type="entry name" value="OPT"/>
</dbReference>
<feature type="transmembrane region" description="Helical" evidence="9">
    <location>
        <begin position="672"/>
        <end position="692"/>
    </location>
</feature>
<dbReference type="GeneID" id="92181483"/>
<comment type="similarity">
    <text evidence="2">Belongs to the oligopeptide OPT transporter family.</text>
</comment>
<reference evidence="10 11" key="1">
    <citation type="journal article" date="2024" name="bioRxiv">
        <title>Comparative genomics of Cryptococcus and Kwoniella reveals pathogenesis evolution and contrasting karyotype dynamics via intercentromeric recombination or chromosome fusion.</title>
        <authorList>
            <person name="Coelho M.A."/>
            <person name="David-Palma M."/>
            <person name="Shea T."/>
            <person name="Bowers K."/>
            <person name="McGinley-Smith S."/>
            <person name="Mohammad A.W."/>
            <person name="Gnirke A."/>
            <person name="Yurkov A.M."/>
            <person name="Nowrousian M."/>
            <person name="Sun S."/>
            <person name="Cuomo C.A."/>
            <person name="Heitman J."/>
        </authorList>
    </citation>
    <scope>NUCLEOTIDE SEQUENCE [LARGE SCALE GENOMIC DNA]</scope>
    <source>
        <strain evidence="10 11">CBS 13917</strain>
    </source>
</reference>
<feature type="transmembrane region" description="Helical" evidence="9">
    <location>
        <begin position="135"/>
        <end position="157"/>
    </location>
</feature>
<evidence type="ECO:0008006" key="12">
    <source>
        <dbReference type="Google" id="ProtNLM"/>
    </source>
</evidence>
<keyword evidence="11" id="KW-1185">Reference proteome</keyword>
<evidence type="ECO:0000256" key="7">
    <source>
        <dbReference type="ARBA" id="ARBA00022989"/>
    </source>
</evidence>
<dbReference type="KEGG" id="kne:92181483"/>
<keyword evidence="3" id="KW-0813">Transport</keyword>
<protein>
    <recommendedName>
        <fullName evidence="12">OPT family small oligopeptide transporter</fullName>
    </recommendedName>
</protein>
<feature type="transmembrane region" description="Helical" evidence="9">
    <location>
        <begin position="440"/>
        <end position="462"/>
    </location>
</feature>
<dbReference type="PANTHER" id="PTHR22601">
    <property type="entry name" value="ISP4 LIKE PROTEIN"/>
    <property type="match status" value="1"/>
</dbReference>
<dbReference type="RefSeq" id="XP_066801739.1">
    <property type="nucleotide sequence ID" value="XM_066947325.1"/>
</dbReference>
<feature type="transmembrane region" description="Helical" evidence="9">
    <location>
        <begin position="230"/>
        <end position="251"/>
    </location>
</feature>
<dbReference type="AlphaFoldDB" id="A0AAW0YWY6"/>
<feature type="transmembrane region" description="Helical" evidence="9">
    <location>
        <begin position="373"/>
        <end position="393"/>
    </location>
</feature>
<proteinExistence type="inferred from homology"/>
<dbReference type="Pfam" id="PF03169">
    <property type="entry name" value="OPT"/>
    <property type="match status" value="1"/>
</dbReference>
<keyword evidence="7 9" id="KW-1133">Transmembrane helix</keyword>
<evidence type="ECO:0000256" key="4">
    <source>
        <dbReference type="ARBA" id="ARBA00022692"/>
    </source>
</evidence>
<feature type="transmembrane region" description="Helical" evidence="9">
    <location>
        <begin position="604"/>
        <end position="623"/>
    </location>
</feature>
<keyword evidence="5" id="KW-0571">Peptide transport</keyword>
<feature type="transmembrane region" description="Helical" evidence="9">
    <location>
        <begin position="289"/>
        <end position="307"/>
    </location>
</feature>
<evidence type="ECO:0000313" key="10">
    <source>
        <dbReference type="EMBL" id="KAK8850308.1"/>
    </source>
</evidence>
<comment type="caution">
    <text evidence="10">The sequence shown here is derived from an EMBL/GenBank/DDBJ whole genome shotgun (WGS) entry which is preliminary data.</text>
</comment>
<evidence type="ECO:0000256" key="9">
    <source>
        <dbReference type="SAM" id="Phobius"/>
    </source>
</evidence>
<dbReference type="NCBIfam" id="TIGR00728">
    <property type="entry name" value="OPT_sfam"/>
    <property type="match status" value="1"/>
</dbReference>
<sequence>MPTPLSDSVITTPANPVAGHIYALPDHDAINANIAANRDHIEESNEEKGDLDYKGTHLVDTEITAAPALGYSPSEDDLAKDDDAIIVTGADAATHLLPLRDDHDAAVTFRSMVLATGLAAFQAVMYQIYSFKPTQITIQGTFIVLIAYFVGKLWAFGLPRGDKWEARWRQKGGEGKRPFWISLLVFINPGPWSLKEHAICSITATSASNASASITVFTAQKLFYDLPLNATTVILSVISIGLFGYGLAGLFRPIAVWHVDAVYWSTLPTVKTLQGLHWQDLKGSKPLRWFWYSFVAMFAYEFLPAYIFPWLNSVSIPCLAASKATGSKAAVLTNLFGGSLNNEGLGLFSISLDWQYITSFNTSLPLVLQANAAVGYLVCFAAMLGIYYTNAWGAKSQPFMSTRLRSESGAAYPVGKVFKDGVLDTTALAKYGIPRLTGSFAYAMFMANAAIGALVAHVFLFWGKDIAKTYKSAREGRYDDKHHEHMVQNYKETPWYWYAGIVLISFILGIVVVVKEHITLPIWAYIVALLLGSFVAPLSTILYSRYGNGIATNNLSKMIAGLMLPGRPVGNMYFAAWSHNVIANCVNLSNDLKMGEYLKIPPRVMFLTQIWGTVFGGFINYVVMISIVTNNAEALVDTNGSASWSGATIQSYNTNATSWALAKYIYKTGATYSMVPIGIAVGAACVVVHKIFVRFVPKIRGYATDDLNMPQFIQYAGYIPYNASQTCVIFSQVVAGFFVQFFLRNYRPRIFREYSYLVTGAFDGASLLALFILSFAVFGAGGPAIPFPTWWGNNVDTYYDHCPVAE</sequence>
<dbReference type="Proteomes" id="UP001388673">
    <property type="component" value="Unassembled WGS sequence"/>
</dbReference>
<evidence type="ECO:0000256" key="1">
    <source>
        <dbReference type="ARBA" id="ARBA00004141"/>
    </source>
</evidence>
<feature type="transmembrane region" description="Helical" evidence="9">
    <location>
        <begin position="107"/>
        <end position="129"/>
    </location>
</feature>
<evidence type="ECO:0000256" key="5">
    <source>
        <dbReference type="ARBA" id="ARBA00022856"/>
    </source>
</evidence>
<name>A0AAW0YWY6_9TREE</name>
<comment type="subcellular location">
    <subcellularLocation>
        <location evidence="1">Membrane</location>
        <topology evidence="1">Multi-pass membrane protein</topology>
    </subcellularLocation>
</comment>
<feature type="transmembrane region" description="Helical" evidence="9">
    <location>
        <begin position="755"/>
        <end position="778"/>
    </location>
</feature>
<evidence type="ECO:0000256" key="3">
    <source>
        <dbReference type="ARBA" id="ARBA00022448"/>
    </source>
</evidence>
<accession>A0AAW0YWY6</accession>
<dbReference type="EMBL" id="JBCAWK010000008">
    <property type="protein sequence ID" value="KAK8850308.1"/>
    <property type="molecule type" value="Genomic_DNA"/>
</dbReference>
<organism evidence="10 11">
    <name type="scientific">Kwoniella newhampshirensis</name>
    <dbReference type="NCBI Taxonomy" id="1651941"/>
    <lineage>
        <taxon>Eukaryota</taxon>
        <taxon>Fungi</taxon>
        <taxon>Dikarya</taxon>
        <taxon>Basidiomycota</taxon>
        <taxon>Agaricomycotina</taxon>
        <taxon>Tremellomycetes</taxon>
        <taxon>Tremellales</taxon>
        <taxon>Cryptococcaceae</taxon>
        <taxon>Kwoniella</taxon>
    </lineage>
</organism>
<feature type="transmembrane region" description="Helical" evidence="9">
    <location>
        <begin position="495"/>
        <end position="515"/>
    </location>
</feature>
<evidence type="ECO:0000313" key="11">
    <source>
        <dbReference type="Proteomes" id="UP001388673"/>
    </source>
</evidence>
<dbReference type="InterPro" id="IPR004648">
    <property type="entry name" value="Oligpept_transpt"/>
</dbReference>
<evidence type="ECO:0000256" key="2">
    <source>
        <dbReference type="ARBA" id="ARBA00008807"/>
    </source>
</evidence>
<feature type="transmembrane region" description="Helical" evidence="9">
    <location>
        <begin position="723"/>
        <end position="743"/>
    </location>
</feature>
<evidence type="ECO:0000256" key="6">
    <source>
        <dbReference type="ARBA" id="ARBA00022927"/>
    </source>
</evidence>
<dbReference type="GO" id="GO:0016020">
    <property type="term" value="C:membrane"/>
    <property type="evidence" value="ECO:0007669"/>
    <property type="project" value="UniProtKB-SubCell"/>
</dbReference>
<dbReference type="GO" id="GO:0015031">
    <property type="term" value="P:protein transport"/>
    <property type="evidence" value="ECO:0007669"/>
    <property type="project" value="UniProtKB-KW"/>
</dbReference>
<keyword evidence="6" id="KW-0653">Protein transport</keyword>
<evidence type="ECO:0000256" key="8">
    <source>
        <dbReference type="ARBA" id="ARBA00023136"/>
    </source>
</evidence>
<dbReference type="GO" id="GO:0035673">
    <property type="term" value="F:oligopeptide transmembrane transporter activity"/>
    <property type="evidence" value="ECO:0007669"/>
    <property type="project" value="InterPro"/>
</dbReference>
<keyword evidence="8 9" id="KW-0472">Membrane</keyword>